<accession>A0ABN8RP15</accession>
<proteinExistence type="predicted"/>
<dbReference type="Proteomes" id="UP001159405">
    <property type="component" value="Unassembled WGS sequence"/>
</dbReference>
<organism evidence="1 2">
    <name type="scientific">Porites lobata</name>
    <dbReference type="NCBI Taxonomy" id="104759"/>
    <lineage>
        <taxon>Eukaryota</taxon>
        <taxon>Metazoa</taxon>
        <taxon>Cnidaria</taxon>
        <taxon>Anthozoa</taxon>
        <taxon>Hexacorallia</taxon>
        <taxon>Scleractinia</taxon>
        <taxon>Fungiina</taxon>
        <taxon>Poritidae</taxon>
        <taxon>Porites</taxon>
    </lineage>
</organism>
<evidence type="ECO:0000313" key="2">
    <source>
        <dbReference type="Proteomes" id="UP001159405"/>
    </source>
</evidence>
<evidence type="ECO:0000313" key="1">
    <source>
        <dbReference type="EMBL" id="CAH3180108.1"/>
    </source>
</evidence>
<sequence>THPIRVENACFLVDLDQLQDPEDLLCDDLGSWNQSKTSVKKYQLGRKKGHVTKIIKQPDYADGKHSVFRRTFVNRSDNSMRKTIPEHSIQLKPHGSAKSGCAIPYLRTYRSTMSKMATAVSGKEKSLKRVVQQIEDNDKATYITLFQKITARLPGVKAFLQVYCTDGELGSTSRGVGTGV</sequence>
<gene>
    <name evidence="1" type="ORF">PLOB_00022696</name>
</gene>
<feature type="non-terminal residue" evidence="1">
    <location>
        <position position="1"/>
    </location>
</feature>
<dbReference type="EMBL" id="CALNXK010000269">
    <property type="protein sequence ID" value="CAH3180108.1"/>
    <property type="molecule type" value="Genomic_DNA"/>
</dbReference>
<reference evidence="1 2" key="1">
    <citation type="submission" date="2022-05" db="EMBL/GenBank/DDBJ databases">
        <authorList>
            <consortium name="Genoscope - CEA"/>
            <person name="William W."/>
        </authorList>
    </citation>
    <scope>NUCLEOTIDE SEQUENCE [LARGE SCALE GENOMIC DNA]</scope>
</reference>
<protein>
    <submittedName>
        <fullName evidence="1">Uncharacterized protein</fullName>
    </submittedName>
</protein>
<comment type="caution">
    <text evidence="1">The sequence shown here is derived from an EMBL/GenBank/DDBJ whole genome shotgun (WGS) entry which is preliminary data.</text>
</comment>
<keyword evidence="2" id="KW-1185">Reference proteome</keyword>
<name>A0ABN8RP15_9CNID</name>